<protein>
    <submittedName>
        <fullName evidence="1">Uncharacterized protein</fullName>
    </submittedName>
</protein>
<sequence length="653" mass="73956">MFSNFSMKDKKRSPMFSKEDIHHIFTLINPEDVVASTAPGAHDHFPTLLVRSGGDVFTIRDYALRDFKSRVTTATTRVSVANLSKELNVAEPDILKFAEECHDWVLLSANDLEVVPKTLRDLVLNNLQELATCQLVSMTSFSQRNDISIKSLDALANGQLSDPLDALRKADADHIASNQYFKLMQDTVQELLVSALKMIVPARISPELIPGEPPIWLIMKIVEERTNIGGKDPPWRLESSENFITCIPRIYEAERLSANLDQLKTGEVPWIRLRPLSEEIRGLYPSLKDLKEYVRTDPDILIEDTIAISNSWVRKLKDECLQALRRDNFIDLRTRINDSFPAECQSKIFERVQSAIVESSKEDFPEEDPLHVLNGFILTSTGYRIHRDSLLVAADTHAQQEWESLKGHPEKESQFRMRQVLQLGSGNKPILSLMSEDKKISKAIKERFICKVNSLESSNASDFKTFWAHHVDGRIQNYLDALDSIDDPKLREELLSLVSDYVEKDLLPDAISKARAQGLVRTTSTIKQIQGLEHILSKEDTKLQDVISSPEATLAEHVKKAMVGDLNHKMQKLSDPLRLFLILILVLHSEHKPGVVYATAKFAPRLLKQLKTSLDSEQYEQLQKWKDIVKAGKLSKDDIKGMKQLAADTVQPG</sequence>
<dbReference type="OrthoDB" id="3935714at2759"/>
<gene>
    <name evidence="1" type="ORF">BCR34DRAFT_551501</name>
</gene>
<organism evidence="1 2">
    <name type="scientific">Clohesyomyces aquaticus</name>
    <dbReference type="NCBI Taxonomy" id="1231657"/>
    <lineage>
        <taxon>Eukaryota</taxon>
        <taxon>Fungi</taxon>
        <taxon>Dikarya</taxon>
        <taxon>Ascomycota</taxon>
        <taxon>Pezizomycotina</taxon>
        <taxon>Dothideomycetes</taxon>
        <taxon>Pleosporomycetidae</taxon>
        <taxon>Pleosporales</taxon>
        <taxon>Lindgomycetaceae</taxon>
        <taxon>Clohesyomyces</taxon>
    </lineage>
</organism>
<comment type="caution">
    <text evidence="1">The sequence shown here is derived from an EMBL/GenBank/DDBJ whole genome shotgun (WGS) entry which is preliminary data.</text>
</comment>
<dbReference type="EMBL" id="MCFA01000001">
    <property type="protein sequence ID" value="ORY19682.1"/>
    <property type="molecule type" value="Genomic_DNA"/>
</dbReference>
<keyword evidence="2" id="KW-1185">Reference proteome</keyword>
<dbReference type="STRING" id="1231657.A0A1Y2AAZ8"/>
<accession>A0A1Y2AAZ8</accession>
<evidence type="ECO:0000313" key="1">
    <source>
        <dbReference type="EMBL" id="ORY19682.1"/>
    </source>
</evidence>
<dbReference type="AlphaFoldDB" id="A0A1Y2AAZ8"/>
<proteinExistence type="predicted"/>
<name>A0A1Y2AAZ8_9PLEO</name>
<dbReference type="Proteomes" id="UP000193144">
    <property type="component" value="Unassembled WGS sequence"/>
</dbReference>
<evidence type="ECO:0000313" key="2">
    <source>
        <dbReference type="Proteomes" id="UP000193144"/>
    </source>
</evidence>
<reference evidence="1 2" key="1">
    <citation type="submission" date="2016-07" db="EMBL/GenBank/DDBJ databases">
        <title>Pervasive Adenine N6-methylation of Active Genes in Fungi.</title>
        <authorList>
            <consortium name="DOE Joint Genome Institute"/>
            <person name="Mondo S.J."/>
            <person name="Dannebaum R.O."/>
            <person name="Kuo R.C."/>
            <person name="Labutti K."/>
            <person name="Haridas S."/>
            <person name="Kuo A."/>
            <person name="Salamov A."/>
            <person name="Ahrendt S.R."/>
            <person name="Lipzen A."/>
            <person name="Sullivan W."/>
            <person name="Andreopoulos W.B."/>
            <person name="Clum A."/>
            <person name="Lindquist E."/>
            <person name="Daum C."/>
            <person name="Ramamoorthy G.K."/>
            <person name="Gryganskyi A."/>
            <person name="Culley D."/>
            <person name="Magnuson J.K."/>
            <person name="James T.Y."/>
            <person name="O'Malley M.A."/>
            <person name="Stajich J.E."/>
            <person name="Spatafora J.W."/>
            <person name="Visel A."/>
            <person name="Grigoriev I.V."/>
        </authorList>
    </citation>
    <scope>NUCLEOTIDE SEQUENCE [LARGE SCALE GENOMIC DNA]</scope>
    <source>
        <strain evidence="1 2">CBS 115471</strain>
    </source>
</reference>